<proteinExistence type="predicted"/>
<comment type="caution">
    <text evidence="2">The sequence shown here is derived from an EMBL/GenBank/DDBJ whole genome shotgun (WGS) entry which is preliminary data.</text>
</comment>
<evidence type="ECO:0000313" key="3">
    <source>
        <dbReference type="Proteomes" id="UP000007115"/>
    </source>
</evidence>
<dbReference type="RefSeq" id="XP_013952445.1">
    <property type="nucleotide sequence ID" value="XM_014096970.1"/>
</dbReference>
<organism evidence="2 3">
    <name type="scientific">Hypocrea virens (strain Gv29-8 / FGSC 10586)</name>
    <name type="common">Gliocladium virens</name>
    <name type="synonym">Trichoderma virens</name>
    <dbReference type="NCBI Taxonomy" id="413071"/>
    <lineage>
        <taxon>Eukaryota</taxon>
        <taxon>Fungi</taxon>
        <taxon>Dikarya</taxon>
        <taxon>Ascomycota</taxon>
        <taxon>Pezizomycotina</taxon>
        <taxon>Sordariomycetes</taxon>
        <taxon>Hypocreomycetidae</taxon>
        <taxon>Hypocreales</taxon>
        <taxon>Hypocreaceae</taxon>
        <taxon>Trichoderma</taxon>
    </lineage>
</organism>
<reference evidence="2 3" key="1">
    <citation type="journal article" date="2011" name="Genome Biol.">
        <title>Comparative genome sequence analysis underscores mycoparasitism as the ancestral life style of Trichoderma.</title>
        <authorList>
            <person name="Kubicek C.P."/>
            <person name="Herrera-Estrella A."/>
            <person name="Seidl-Seiboth V."/>
            <person name="Martinez D.A."/>
            <person name="Druzhinina I.S."/>
            <person name="Thon M."/>
            <person name="Zeilinger S."/>
            <person name="Casas-Flores S."/>
            <person name="Horwitz B.A."/>
            <person name="Mukherjee P.K."/>
            <person name="Mukherjee M."/>
            <person name="Kredics L."/>
            <person name="Alcaraz L.D."/>
            <person name="Aerts A."/>
            <person name="Antal Z."/>
            <person name="Atanasova L."/>
            <person name="Cervantes-Badillo M.G."/>
            <person name="Challacombe J."/>
            <person name="Chertkov O."/>
            <person name="McCluskey K."/>
            <person name="Coulpier F."/>
            <person name="Deshpande N."/>
            <person name="von Doehren H."/>
            <person name="Ebbole D.J."/>
            <person name="Esquivel-Naranjo E.U."/>
            <person name="Fekete E."/>
            <person name="Flipphi M."/>
            <person name="Glaser F."/>
            <person name="Gomez-Rodriguez E.Y."/>
            <person name="Gruber S."/>
            <person name="Han C."/>
            <person name="Henrissat B."/>
            <person name="Hermosa R."/>
            <person name="Hernandez-Onate M."/>
            <person name="Karaffa L."/>
            <person name="Kosti I."/>
            <person name="Le Crom S."/>
            <person name="Lindquist E."/>
            <person name="Lucas S."/>
            <person name="Luebeck M."/>
            <person name="Luebeck P.S."/>
            <person name="Margeot A."/>
            <person name="Metz B."/>
            <person name="Misra M."/>
            <person name="Nevalainen H."/>
            <person name="Omann M."/>
            <person name="Packer N."/>
            <person name="Perrone G."/>
            <person name="Uresti-Rivera E.E."/>
            <person name="Salamov A."/>
            <person name="Schmoll M."/>
            <person name="Seiboth B."/>
            <person name="Shapiro H."/>
            <person name="Sukno S."/>
            <person name="Tamayo-Ramos J.A."/>
            <person name="Tisch D."/>
            <person name="Wiest A."/>
            <person name="Wilkinson H.H."/>
            <person name="Zhang M."/>
            <person name="Coutinho P.M."/>
            <person name="Kenerley C.M."/>
            <person name="Monte E."/>
            <person name="Baker S.E."/>
            <person name="Grigoriev I.V."/>
        </authorList>
    </citation>
    <scope>NUCLEOTIDE SEQUENCE [LARGE SCALE GENOMIC DNA]</scope>
    <source>
        <strain evidence="3">Gv29-8 / FGSC 10586</strain>
    </source>
</reference>
<dbReference type="HOGENOM" id="CLU_1421590_0_0_1"/>
<evidence type="ECO:0000256" key="1">
    <source>
        <dbReference type="SAM" id="Phobius"/>
    </source>
</evidence>
<keyword evidence="3" id="KW-1185">Reference proteome</keyword>
<keyword evidence="1" id="KW-0472">Membrane</keyword>
<dbReference type="EMBL" id="ABDF02000087">
    <property type="protein sequence ID" value="EHK18252.1"/>
    <property type="molecule type" value="Genomic_DNA"/>
</dbReference>
<sequence>MRVVMLFILLCIKLGFPKFFKFYEFLKSRFQPFRRHRQRKREQRAFTSLSQKFTFASFIKHSRDISKPAAAFYCNRKTWFVQTHILISSSSRPCELTISKEQIYFQLYQASLHQATMFFANRTEELEYYRNGMRHPPTDLEFWTVSFIFCSFISVFTVLIIYPKGTWFQCLSGAALLYLFCQVVVNYVSCE</sequence>
<dbReference type="GeneID" id="25796943"/>
<dbReference type="OrthoDB" id="10440038at2759"/>
<accession>G9N5S3</accession>
<feature type="transmembrane region" description="Helical" evidence="1">
    <location>
        <begin position="142"/>
        <end position="162"/>
    </location>
</feature>
<protein>
    <submittedName>
        <fullName evidence="2">Uncharacterized protein</fullName>
    </submittedName>
</protein>
<gene>
    <name evidence="2" type="ORF">TRIVIDRAFT_67326</name>
</gene>
<dbReference type="AlphaFoldDB" id="G9N5S3"/>
<evidence type="ECO:0000313" key="2">
    <source>
        <dbReference type="EMBL" id="EHK18252.1"/>
    </source>
</evidence>
<keyword evidence="1" id="KW-1133">Transmembrane helix</keyword>
<dbReference type="Proteomes" id="UP000007115">
    <property type="component" value="Unassembled WGS sequence"/>
</dbReference>
<dbReference type="VEuPathDB" id="FungiDB:TRIVIDRAFT_67326"/>
<dbReference type="InParanoid" id="G9N5S3"/>
<feature type="transmembrane region" description="Helical" evidence="1">
    <location>
        <begin position="167"/>
        <end position="188"/>
    </location>
</feature>
<name>G9N5S3_HYPVG</name>
<keyword evidence="1" id="KW-0812">Transmembrane</keyword>